<comment type="caution">
    <text evidence="1">The sequence shown here is derived from an EMBL/GenBank/DDBJ whole genome shotgun (WGS) entry which is preliminary data.</text>
</comment>
<reference evidence="1 2" key="1">
    <citation type="submission" date="2018-09" db="EMBL/GenBank/DDBJ databases">
        <title>Mesorhizobium carmichaelinearum sp. nov. isolated from Carmichaelinea spp. root nodules in New Zealand.</title>
        <authorList>
            <person name="De Meyer S.E."/>
        </authorList>
    </citation>
    <scope>NUCLEOTIDE SEQUENCE [LARGE SCALE GENOMIC DNA]</scope>
    <source>
        <strain evidence="1 2">ICMP19557</strain>
    </source>
</reference>
<evidence type="ECO:0000313" key="1">
    <source>
        <dbReference type="EMBL" id="RJT36126.1"/>
    </source>
</evidence>
<dbReference type="Proteomes" id="UP000272706">
    <property type="component" value="Unassembled WGS sequence"/>
</dbReference>
<accession>A0A3A5KKA3</accession>
<evidence type="ECO:0000313" key="2">
    <source>
        <dbReference type="Proteomes" id="UP000272706"/>
    </source>
</evidence>
<proteinExistence type="predicted"/>
<protein>
    <submittedName>
        <fullName evidence="1">Uncharacterized protein</fullName>
    </submittedName>
</protein>
<dbReference type="EMBL" id="QZWZ01000016">
    <property type="protein sequence ID" value="RJT36126.1"/>
    <property type="molecule type" value="Genomic_DNA"/>
</dbReference>
<organism evidence="1 2">
    <name type="scientific">Mesorhizobium waimense</name>
    <dbReference type="NCBI Taxonomy" id="1300307"/>
    <lineage>
        <taxon>Bacteria</taxon>
        <taxon>Pseudomonadati</taxon>
        <taxon>Pseudomonadota</taxon>
        <taxon>Alphaproteobacteria</taxon>
        <taxon>Hyphomicrobiales</taxon>
        <taxon>Phyllobacteriaceae</taxon>
        <taxon>Mesorhizobium</taxon>
    </lineage>
</organism>
<keyword evidence="2" id="KW-1185">Reference proteome</keyword>
<gene>
    <name evidence="1" type="ORF">D3227_20645</name>
</gene>
<dbReference type="AlphaFoldDB" id="A0A3A5KKA3"/>
<sequence length="78" mass="9102">MRLATLHLETARYGDVYRAEMLAKLRRQVVRHIKRTDASAQKVEEALARLTEANAPTDRLAQYGRRPRAASFCRNFWK</sequence>
<name>A0A3A5KKA3_9HYPH</name>
<dbReference type="OrthoDB" id="8097775at2"/>